<evidence type="ECO:0000313" key="1">
    <source>
        <dbReference type="EMBL" id="KAL2912523.1"/>
    </source>
</evidence>
<accession>A0ABR4MZ12</accession>
<dbReference type="Proteomes" id="UP001527925">
    <property type="component" value="Unassembled WGS sequence"/>
</dbReference>
<proteinExistence type="predicted"/>
<organism evidence="1 2">
    <name type="scientific">Polyrhizophydium stewartii</name>
    <dbReference type="NCBI Taxonomy" id="2732419"/>
    <lineage>
        <taxon>Eukaryota</taxon>
        <taxon>Fungi</taxon>
        <taxon>Fungi incertae sedis</taxon>
        <taxon>Chytridiomycota</taxon>
        <taxon>Chytridiomycota incertae sedis</taxon>
        <taxon>Chytridiomycetes</taxon>
        <taxon>Rhizophydiales</taxon>
        <taxon>Rhizophydiales incertae sedis</taxon>
        <taxon>Polyrhizophydium</taxon>
    </lineage>
</organism>
<protein>
    <recommendedName>
        <fullName evidence="3">Ankyrin repeat protein</fullName>
    </recommendedName>
</protein>
<sequence length="580" mass="60929">MPPRDTAAARVRALPWFVRDRVLQLAGTAAALQFDALPRPLPAAAVLAAAADAARAAGPPLAAAAAATACPPLPPPAELPRLLRAAAADRALLPAAHSLLEAAARDLRGDARHGVAVDPNAALAVAAAAAALGRLDLLAAAAAHLPRALARAPAFLAALHAQHAALAWLDAHADTTPDPLPDADPVLQTMRLPPWAASQLAAAIEGGHLVLARALHAAFPLDLPFGLDKAIAAGHRHMAAWVVDSGWAADLSRIIRDDPAAPAADALGDLRLWLAEAGMLDLLVRAIDQDLGDEISPARLVAVSLSARTGTRILDWALAAFDPPSVLSLDALRSAACSDDTSLVRRVVAEIRRHAPSMAHLWLQSSTVISLVGHNQDIFAVLWAEAVPHSFAASDWVAVEAAKHGYWPTIDFFASRSSCDLDRCLSAALAADHLLLADHLLASGRASPRPEFMTPIAAGGSIHAARWLHASLARFAWLSDGGVIKYPPGAVRAAFTHGVPPMLPFLVNECGADLDGALTDYDLEFAAARGRLDALRVLRESACGQPDWRSLAIAAERNNHMQLVEWIRTDVLAAEPPRPV</sequence>
<gene>
    <name evidence="1" type="ORF">HK105_208012</name>
</gene>
<name>A0ABR4MZ12_9FUNG</name>
<evidence type="ECO:0000313" key="2">
    <source>
        <dbReference type="Proteomes" id="UP001527925"/>
    </source>
</evidence>
<comment type="caution">
    <text evidence="1">The sequence shown here is derived from an EMBL/GenBank/DDBJ whole genome shotgun (WGS) entry which is preliminary data.</text>
</comment>
<keyword evidence="2" id="KW-1185">Reference proteome</keyword>
<reference evidence="1 2" key="1">
    <citation type="submission" date="2023-09" db="EMBL/GenBank/DDBJ databases">
        <title>Pangenome analysis of Batrachochytrium dendrobatidis and related Chytrids.</title>
        <authorList>
            <person name="Yacoub M.N."/>
            <person name="Stajich J.E."/>
            <person name="James T.Y."/>
        </authorList>
    </citation>
    <scope>NUCLEOTIDE SEQUENCE [LARGE SCALE GENOMIC DNA]</scope>
    <source>
        <strain evidence="1 2">JEL0888</strain>
    </source>
</reference>
<evidence type="ECO:0008006" key="3">
    <source>
        <dbReference type="Google" id="ProtNLM"/>
    </source>
</evidence>
<dbReference type="EMBL" id="JADGIZ020000063">
    <property type="protein sequence ID" value="KAL2912523.1"/>
    <property type="molecule type" value="Genomic_DNA"/>
</dbReference>